<dbReference type="EMBL" id="WOTE01000002">
    <property type="protein sequence ID" value="NHO38942.1"/>
    <property type="molecule type" value="Genomic_DNA"/>
</dbReference>
<dbReference type="OrthoDB" id="7216522at2"/>
<dbReference type="PATRIC" id="fig|431306.5.peg.2464"/>
<dbReference type="EMBL" id="LN609302">
    <property type="protein sequence ID" value="CEF57077.1"/>
    <property type="molecule type" value="Genomic_DNA"/>
</dbReference>
<proteinExistence type="predicted"/>
<feature type="transmembrane region" description="Helical" evidence="1">
    <location>
        <begin position="258"/>
        <end position="281"/>
    </location>
</feature>
<keyword evidence="1" id="KW-1133">Transmembrane helix</keyword>
<feature type="transmembrane region" description="Helical" evidence="1">
    <location>
        <begin position="162"/>
        <end position="180"/>
    </location>
</feature>
<dbReference type="AlphaFoldDB" id="A0A0U5F5P7"/>
<keyword evidence="6" id="KW-1185">Reference proteome</keyword>
<evidence type="ECO:0000256" key="1">
    <source>
        <dbReference type="SAM" id="Phobius"/>
    </source>
</evidence>
<name>A0A0U5F5P7_9PROT</name>
<evidence type="ECO:0000313" key="5">
    <source>
        <dbReference type="Proteomes" id="UP000068250"/>
    </source>
</evidence>
<dbReference type="Pfam" id="PF00892">
    <property type="entry name" value="EamA"/>
    <property type="match status" value="1"/>
</dbReference>
<evidence type="ECO:0000259" key="2">
    <source>
        <dbReference type="Pfam" id="PF00892"/>
    </source>
</evidence>
<dbReference type="SUPFAM" id="SSF103481">
    <property type="entry name" value="Multidrug resistance efflux transporter EmrE"/>
    <property type="match status" value="2"/>
</dbReference>
<dbReference type="Proteomes" id="UP000068250">
    <property type="component" value="Chromosome I"/>
</dbReference>
<protein>
    <submittedName>
        <fullName evidence="4">EamA family transporter</fullName>
    </submittedName>
</protein>
<accession>A0A0U5F5P7</accession>
<dbReference type="GO" id="GO:0016020">
    <property type="term" value="C:membrane"/>
    <property type="evidence" value="ECO:0007669"/>
    <property type="project" value="InterPro"/>
</dbReference>
<feature type="transmembrane region" description="Helical" evidence="1">
    <location>
        <begin position="43"/>
        <end position="62"/>
    </location>
</feature>
<dbReference type="RefSeq" id="WP_059024369.1">
    <property type="nucleotide sequence ID" value="NZ_LN609302.1"/>
</dbReference>
<feature type="transmembrane region" description="Helical" evidence="1">
    <location>
        <begin position="231"/>
        <end position="251"/>
    </location>
</feature>
<feature type="transmembrane region" description="Helical" evidence="1">
    <location>
        <begin position="200"/>
        <end position="219"/>
    </location>
</feature>
<reference evidence="4 6" key="3">
    <citation type="journal article" date="2020" name="Int. J. Syst. Evol. Microbiol.">
        <title>Novel acetic acid bacteria from cider fermentations: Acetobacter conturbans sp. nov. and Acetobacter fallax sp. nov.</title>
        <authorList>
            <person name="Sombolestani A.S."/>
            <person name="Cleenwerck I."/>
            <person name="Cnockaert M."/>
            <person name="Borremans W."/>
            <person name="Wieme A.D."/>
            <person name="De Vuyst L."/>
            <person name="Vandamme P."/>
        </authorList>
    </citation>
    <scope>NUCLEOTIDE SEQUENCE [LARGE SCALE GENOMIC DNA]</scope>
    <source>
        <strain evidence="4 6">LMG 23848</strain>
    </source>
</reference>
<evidence type="ECO:0000313" key="4">
    <source>
        <dbReference type="EMBL" id="NHO38942.1"/>
    </source>
</evidence>
<dbReference type="InterPro" id="IPR037185">
    <property type="entry name" value="EmrE-like"/>
</dbReference>
<sequence>MHHPAEHHNLGKGIACGIGAGALWGLVFLAPELIRNFTPLEMAGGRYVLYGLFAAAMVAPRWRILSHTVTLRTWWTLNWLSFAGNTAYYILLSSAVKNGGITSTTLVIGFLPVLVTLVGSRDKGALPFRQLLPSILLCLTGAGCIGWQALHTHVQTVARAPLFGLLCAVAALGSWTLYAVGNSRALVRQRHFSAHDWNLLTGLATGAQNSVLLPLALILDTTPHSMGQWRNFALVSAAVALLASLGGNALWNRMNQLLPLTLVGQMILFETLFSLCYGFLWEQRLPTGAEALAFGCVVLGVLLCVHAHRKPTTQAVGRSIA</sequence>
<gene>
    <name evidence="3" type="primary">duf6</name>
    <name evidence="3" type="ORF">AGA_2389</name>
    <name evidence="4" type="ORF">GOB80_04425</name>
</gene>
<evidence type="ECO:0000313" key="3">
    <source>
        <dbReference type="EMBL" id="CEF57077.1"/>
    </source>
</evidence>
<evidence type="ECO:0000313" key="6">
    <source>
        <dbReference type="Proteomes" id="UP000657200"/>
    </source>
</evidence>
<feature type="transmembrane region" description="Helical" evidence="1">
    <location>
        <begin position="131"/>
        <end position="150"/>
    </location>
</feature>
<organism evidence="3 5">
    <name type="scientific">Acetobacter ghanensis</name>
    <dbReference type="NCBI Taxonomy" id="431306"/>
    <lineage>
        <taxon>Bacteria</taxon>
        <taxon>Pseudomonadati</taxon>
        <taxon>Pseudomonadota</taxon>
        <taxon>Alphaproteobacteria</taxon>
        <taxon>Acetobacterales</taxon>
        <taxon>Acetobacteraceae</taxon>
        <taxon>Acetobacter</taxon>
    </lineage>
</organism>
<feature type="transmembrane region" description="Helical" evidence="1">
    <location>
        <begin position="287"/>
        <end position="305"/>
    </location>
</feature>
<keyword evidence="1" id="KW-0472">Membrane</keyword>
<dbReference type="InterPro" id="IPR000620">
    <property type="entry name" value="EamA_dom"/>
</dbReference>
<reference evidence="5" key="1">
    <citation type="submission" date="2014-09" db="EMBL/GenBank/DDBJ databases">
        <authorList>
            <person name="Illeghems K.G."/>
        </authorList>
    </citation>
    <scope>NUCLEOTIDE SEQUENCE [LARGE SCALE GENOMIC DNA]</scope>
    <source>
        <strain evidence="5">LMG 23848T</strain>
    </source>
</reference>
<feature type="transmembrane region" description="Helical" evidence="1">
    <location>
        <begin position="74"/>
        <end position="92"/>
    </location>
</feature>
<reference evidence="3" key="2">
    <citation type="submission" date="2014-09" db="EMBL/GenBank/DDBJ databases">
        <authorList>
            <person name="Magalhaes I.L.F."/>
            <person name="Oliveira U."/>
            <person name="Santos F.R."/>
            <person name="Vidigal T.H.D.A."/>
            <person name="Brescovit A.D."/>
            <person name="Santos A.J."/>
        </authorList>
    </citation>
    <scope>NUCLEOTIDE SEQUENCE</scope>
    <source>
        <strain evidence="3">LMG 23848T</strain>
    </source>
</reference>
<feature type="domain" description="EamA" evidence="2">
    <location>
        <begin position="12"/>
        <end position="120"/>
    </location>
</feature>
<feature type="transmembrane region" description="Helical" evidence="1">
    <location>
        <begin position="98"/>
        <end position="119"/>
    </location>
</feature>
<dbReference type="Proteomes" id="UP000657200">
    <property type="component" value="Unassembled WGS sequence"/>
</dbReference>
<keyword evidence="1" id="KW-0812">Transmembrane</keyword>
<feature type="transmembrane region" description="Helical" evidence="1">
    <location>
        <begin position="12"/>
        <end position="31"/>
    </location>
</feature>
<dbReference type="STRING" id="431306.AGA_2389"/>